<evidence type="ECO:0000259" key="1">
    <source>
        <dbReference type="Pfam" id="PF13568"/>
    </source>
</evidence>
<dbReference type="EMBL" id="BAABFA010000005">
    <property type="protein sequence ID" value="GAA4461290.1"/>
    <property type="molecule type" value="Genomic_DNA"/>
</dbReference>
<proteinExistence type="predicted"/>
<name>A0ABP8N4R0_9BACT</name>
<keyword evidence="3" id="KW-1185">Reference proteome</keyword>
<sequence length="203" mass="22583">MLTLCMQQATAQVVVPDTRTDLVFGLKAGINGSNVWDEQGQSFRADPKVGFVGGGYLGIPIGKYLGVQPELLFSQKGFKATDVILNSKYTLTRTTSHIDVPVLIQFKPVEFITILGGPVYSYLLSQRNVFVWENTALEREQEFENDNIRRNRLGLMFGGDVVVAPMVIGARAGWDLQQNNGDGSSSTPRYKNQWLQLTLGYQF</sequence>
<reference evidence="3" key="1">
    <citation type="journal article" date="2019" name="Int. J. Syst. Evol. Microbiol.">
        <title>The Global Catalogue of Microorganisms (GCM) 10K type strain sequencing project: providing services to taxonomists for standard genome sequencing and annotation.</title>
        <authorList>
            <consortium name="The Broad Institute Genomics Platform"/>
            <consortium name="The Broad Institute Genome Sequencing Center for Infectious Disease"/>
            <person name="Wu L."/>
            <person name="Ma J."/>
        </authorList>
    </citation>
    <scope>NUCLEOTIDE SEQUENCE [LARGE SCALE GENOMIC DNA]</scope>
    <source>
        <strain evidence="3">JCM 32105</strain>
    </source>
</reference>
<dbReference type="Proteomes" id="UP001500067">
    <property type="component" value="Unassembled WGS sequence"/>
</dbReference>
<accession>A0ABP8N4R0</accession>
<dbReference type="InterPro" id="IPR025665">
    <property type="entry name" value="Beta-barrel_OMP_2"/>
</dbReference>
<evidence type="ECO:0000313" key="3">
    <source>
        <dbReference type="Proteomes" id="UP001500067"/>
    </source>
</evidence>
<organism evidence="2 3">
    <name type="scientific">Nemorincola caseinilytica</name>
    <dbReference type="NCBI Taxonomy" id="2054315"/>
    <lineage>
        <taxon>Bacteria</taxon>
        <taxon>Pseudomonadati</taxon>
        <taxon>Bacteroidota</taxon>
        <taxon>Chitinophagia</taxon>
        <taxon>Chitinophagales</taxon>
        <taxon>Chitinophagaceae</taxon>
        <taxon>Nemorincola</taxon>
    </lineage>
</organism>
<feature type="domain" description="Outer membrane protein beta-barrel" evidence="1">
    <location>
        <begin position="20"/>
        <end position="161"/>
    </location>
</feature>
<dbReference type="Pfam" id="PF13568">
    <property type="entry name" value="OMP_b-brl_2"/>
    <property type="match status" value="1"/>
</dbReference>
<gene>
    <name evidence="2" type="ORF">GCM10023093_05690</name>
</gene>
<evidence type="ECO:0000313" key="2">
    <source>
        <dbReference type="EMBL" id="GAA4461290.1"/>
    </source>
</evidence>
<protein>
    <recommendedName>
        <fullName evidence="1">Outer membrane protein beta-barrel domain-containing protein</fullName>
    </recommendedName>
</protein>
<comment type="caution">
    <text evidence="2">The sequence shown here is derived from an EMBL/GenBank/DDBJ whole genome shotgun (WGS) entry which is preliminary data.</text>
</comment>